<accession>A0AC61YP41</accession>
<evidence type="ECO:0000313" key="1">
    <source>
        <dbReference type="EMBL" id="WGD96586.2"/>
    </source>
</evidence>
<reference evidence="1" key="1">
    <citation type="submission" date="2025-02" db="EMBL/GenBank/DDBJ databases">
        <title>Complete genome sequences of 52 Bacillus and Priestia strains isolated from West-African fermentations and 26 reference strains from the DSMZ collection.</title>
        <authorList>
            <person name="Wiedenbein E.S."/>
            <person name="Canoy T.S."/>
            <person name="Hui Y."/>
            <person name="Parkouda C."/>
            <person name="Dawende C."/>
            <person name="Ametefe E."/>
            <person name="Jespersen L."/>
            <person name="Nielsen D.S."/>
        </authorList>
    </citation>
    <scope>NUCLEOTIDE SEQUENCE</scope>
    <source>
        <strain evidence="1">PRO33</strain>
    </source>
</reference>
<proteinExistence type="predicted"/>
<gene>
    <name evidence="1" type="ORF">P5627_10680</name>
</gene>
<organism evidence="1 2">
    <name type="scientific">Bacillus safensis</name>
    <dbReference type="NCBI Taxonomy" id="561879"/>
    <lineage>
        <taxon>Bacteria</taxon>
        <taxon>Bacillati</taxon>
        <taxon>Bacillota</taxon>
        <taxon>Bacilli</taxon>
        <taxon>Bacillales</taxon>
        <taxon>Bacillaceae</taxon>
        <taxon>Bacillus</taxon>
    </lineage>
</organism>
<dbReference type="EMBL" id="CP121752">
    <property type="protein sequence ID" value="WGD96586.2"/>
    <property type="molecule type" value="Genomic_DNA"/>
</dbReference>
<dbReference type="Proteomes" id="UP001218488">
    <property type="component" value="Chromosome"/>
</dbReference>
<name>A0AC61YP41_BACIA</name>
<sequence length="237" mass="26218">MQTIDIPFAIDQVPHILKGVPFTLFIALVSMAVSLVIGSVFAFIRLFRIPILRQLVTLYVSFFRGTPLIVQLFAFFYGLPFVLTSMSGTFGLTFHPDMVSPLAIALITFSLHSAAHLTEVVRSALLAVDKGQLEAAKIVGMTTRQAMIRIILPQAFVVALPNLGNQLVQLLKATSLAFTIGVLEIMGISRIIANDGYQFLETYLVSALIYWMLSIFFELAFALLEKRVSVYGRTLGR</sequence>
<evidence type="ECO:0000313" key="2">
    <source>
        <dbReference type="Proteomes" id="UP001218488"/>
    </source>
</evidence>
<protein>
    <submittedName>
        <fullName evidence="1">Amino acid ABC transporter permease</fullName>
    </submittedName>
</protein>